<accession>A0A6G1EQC2</accession>
<reference evidence="3 4" key="1">
    <citation type="submission" date="2019-11" db="EMBL/GenBank/DDBJ databases">
        <title>Whole genome sequence of Oryza granulata.</title>
        <authorList>
            <person name="Li W."/>
        </authorList>
    </citation>
    <scope>NUCLEOTIDE SEQUENCE [LARGE SCALE GENOMIC DNA]</scope>
    <source>
        <strain evidence="4">cv. Menghai</strain>
        <tissue evidence="3">Leaf</tissue>
    </source>
</reference>
<dbReference type="PANTHER" id="PTHR45560">
    <property type="entry name" value="OS04G0163150 PROTEIN-RELATED"/>
    <property type="match status" value="1"/>
</dbReference>
<comment type="caution">
    <text evidence="3">The sequence shown here is derived from an EMBL/GenBank/DDBJ whole genome shotgun (WGS) entry which is preliminary data.</text>
</comment>
<sequence length="371" mass="41026">MAPASFSDLPPEALDDIARRAGPFNNVVRSAVCRPWRRALKTTRLRLLEQPNHPYSARLDKRSNGIELCPLRLTRGRTVCIASDDGAAPLTRIIGSSLGWLVTADEKAGLSLLEATTGRLFPLPPITSSGSRRWPRTLTKWAEGGAGSRPPAGHLRRDANPRRRVPPVIPPARRQIVDGAALPEMDAGQVVKYVDVVFHKGAFYTASREAAVTAWVPDASSSGLHARRVTEPRPECTWAALVESVGGDDLLMVRSSSMEDHAQSYPRRRRRYEVSCYDEREGAWLPVEDLSEAAIMVGIGGRSLCVSTRGARDALRNRLYFAQPYTSGEYYDGHPREYRLPTATAGYGHIYFPYCSSSWFLPSVATELHRS</sequence>
<dbReference type="InterPro" id="IPR005174">
    <property type="entry name" value="KIB1-4_b-propeller"/>
</dbReference>
<evidence type="ECO:0000313" key="4">
    <source>
        <dbReference type="Proteomes" id="UP000479710"/>
    </source>
</evidence>
<gene>
    <name evidence="3" type="ORF">E2562_027410</name>
</gene>
<organism evidence="3 4">
    <name type="scientific">Oryza meyeriana var. granulata</name>
    <dbReference type="NCBI Taxonomy" id="110450"/>
    <lineage>
        <taxon>Eukaryota</taxon>
        <taxon>Viridiplantae</taxon>
        <taxon>Streptophyta</taxon>
        <taxon>Embryophyta</taxon>
        <taxon>Tracheophyta</taxon>
        <taxon>Spermatophyta</taxon>
        <taxon>Magnoliopsida</taxon>
        <taxon>Liliopsida</taxon>
        <taxon>Poales</taxon>
        <taxon>Poaceae</taxon>
        <taxon>BOP clade</taxon>
        <taxon>Oryzoideae</taxon>
        <taxon>Oryzeae</taxon>
        <taxon>Oryzinae</taxon>
        <taxon>Oryza</taxon>
        <taxon>Oryza meyeriana</taxon>
    </lineage>
</organism>
<dbReference type="Proteomes" id="UP000479710">
    <property type="component" value="Unassembled WGS sequence"/>
</dbReference>
<dbReference type="OrthoDB" id="636218at2759"/>
<name>A0A6G1EQC2_9ORYZ</name>
<dbReference type="AlphaFoldDB" id="A0A6G1EQC2"/>
<dbReference type="EMBL" id="SPHZ02000003">
    <property type="protein sequence ID" value="KAF0926817.1"/>
    <property type="molecule type" value="Genomic_DNA"/>
</dbReference>
<feature type="domain" description="KIB1-4 beta-propeller" evidence="2">
    <location>
        <begin position="85"/>
        <end position="323"/>
    </location>
</feature>
<evidence type="ECO:0000256" key="1">
    <source>
        <dbReference type="SAM" id="MobiDB-lite"/>
    </source>
</evidence>
<dbReference type="Pfam" id="PF03478">
    <property type="entry name" value="Beta-prop_KIB1-4"/>
    <property type="match status" value="1"/>
</dbReference>
<proteinExistence type="predicted"/>
<evidence type="ECO:0000313" key="3">
    <source>
        <dbReference type="EMBL" id="KAF0926817.1"/>
    </source>
</evidence>
<dbReference type="PANTHER" id="PTHR45560:SF5">
    <property type="entry name" value="DUF295 DOMAIN-CONTAINING PROTEIN"/>
    <property type="match status" value="1"/>
</dbReference>
<protein>
    <recommendedName>
        <fullName evidence="2">KIB1-4 beta-propeller domain-containing protein</fullName>
    </recommendedName>
</protein>
<feature type="region of interest" description="Disordered" evidence="1">
    <location>
        <begin position="142"/>
        <end position="167"/>
    </location>
</feature>
<keyword evidence="4" id="KW-1185">Reference proteome</keyword>
<evidence type="ECO:0000259" key="2">
    <source>
        <dbReference type="Pfam" id="PF03478"/>
    </source>
</evidence>